<proteinExistence type="inferred from homology"/>
<feature type="transmembrane region" description="Helical" evidence="9">
    <location>
        <begin position="12"/>
        <end position="34"/>
    </location>
</feature>
<evidence type="ECO:0000256" key="3">
    <source>
        <dbReference type="ARBA" id="ARBA00022448"/>
    </source>
</evidence>
<keyword evidence="6 9" id="KW-0812">Transmembrane</keyword>
<organism evidence="11 12">
    <name type="scientific">Cohnella silvisoli</name>
    <dbReference type="NCBI Taxonomy" id="2873699"/>
    <lineage>
        <taxon>Bacteria</taxon>
        <taxon>Bacillati</taxon>
        <taxon>Bacillota</taxon>
        <taxon>Bacilli</taxon>
        <taxon>Bacillales</taxon>
        <taxon>Paenibacillaceae</taxon>
        <taxon>Cohnella</taxon>
    </lineage>
</organism>
<evidence type="ECO:0000256" key="8">
    <source>
        <dbReference type="ARBA" id="ARBA00023136"/>
    </source>
</evidence>
<evidence type="ECO:0000313" key="12">
    <source>
        <dbReference type="Proteomes" id="UP001493487"/>
    </source>
</evidence>
<evidence type="ECO:0000256" key="5">
    <source>
        <dbReference type="ARBA" id="ARBA00022597"/>
    </source>
</evidence>
<evidence type="ECO:0000256" key="6">
    <source>
        <dbReference type="ARBA" id="ARBA00022692"/>
    </source>
</evidence>
<sequence length="274" mass="30002">MLGKSSRNLLKAIVLALFGLWTVIPIWMVVMTSFKRQKDIFTVPVKWMFHPTFDNYAKAFSNGDFGRYFMNSGLVAVTSSFLAVALGTLCAYGLTSFGMRRSRAITNFFMLGKLVPAVTMLLPMFVLLHSVGLLGTYVGPILAHTAVNLPFIVWLAISFLKDVPKDLEQSALIDGCTKMQAFRKIILPIILPGVTAAVILSMQYSWNELVFAMQLTNMDTYTLPVGISRFVGSVSIDWGKSSAAATITMVPIIVVGFFIQKYLAEGTTGGAVKG</sequence>
<comment type="similarity">
    <text evidence="2">Belongs to the binding-protein-dependent transport system permease family. MalFG subfamily.</text>
</comment>
<evidence type="ECO:0000256" key="4">
    <source>
        <dbReference type="ARBA" id="ARBA00022475"/>
    </source>
</evidence>
<feature type="transmembrane region" description="Helical" evidence="9">
    <location>
        <begin position="114"/>
        <end position="135"/>
    </location>
</feature>
<dbReference type="InterPro" id="IPR050901">
    <property type="entry name" value="BP-dep_ABC_trans_perm"/>
</dbReference>
<evidence type="ECO:0000256" key="9">
    <source>
        <dbReference type="RuleBase" id="RU363032"/>
    </source>
</evidence>
<dbReference type="InterPro" id="IPR035906">
    <property type="entry name" value="MetI-like_sf"/>
</dbReference>
<feature type="domain" description="ABC transmembrane type-1" evidence="10">
    <location>
        <begin position="69"/>
        <end position="259"/>
    </location>
</feature>
<gene>
    <name evidence="11" type="ORF">QJS35_31090</name>
</gene>
<comment type="caution">
    <text evidence="11">The sequence shown here is derived from an EMBL/GenBank/DDBJ whole genome shotgun (WGS) entry which is preliminary data.</text>
</comment>
<evidence type="ECO:0000256" key="1">
    <source>
        <dbReference type="ARBA" id="ARBA00004651"/>
    </source>
</evidence>
<dbReference type="PANTHER" id="PTHR32243:SF50">
    <property type="entry name" value="MALTOSE_MALTODEXTRIN TRANSPORT SYSTEM PERMEASE PROTEIN MALG"/>
    <property type="match status" value="1"/>
</dbReference>
<name>A0ABV1L3A1_9BACL</name>
<dbReference type="RefSeq" id="WP_232189907.1">
    <property type="nucleotide sequence ID" value="NZ_JAIOAP010000024.1"/>
</dbReference>
<keyword evidence="7 9" id="KW-1133">Transmembrane helix</keyword>
<accession>A0ABV1L3A1</accession>
<evidence type="ECO:0000259" key="10">
    <source>
        <dbReference type="PROSITE" id="PS50928"/>
    </source>
</evidence>
<dbReference type="Gene3D" id="1.10.3720.10">
    <property type="entry name" value="MetI-like"/>
    <property type="match status" value="1"/>
</dbReference>
<dbReference type="Pfam" id="PF00528">
    <property type="entry name" value="BPD_transp_1"/>
    <property type="match status" value="1"/>
</dbReference>
<dbReference type="CDD" id="cd06261">
    <property type="entry name" value="TM_PBP2"/>
    <property type="match status" value="1"/>
</dbReference>
<reference evidence="11 12" key="1">
    <citation type="journal article" date="2023" name="Genome Announc.">
        <title>Pan-Genome Analyses of the Genus Cohnella and Proposal of the Novel Species Cohnella silvisoli sp. nov., Isolated from Forest Soil.</title>
        <authorList>
            <person name="Wang C."/>
            <person name="Mao L."/>
            <person name="Bao G."/>
            <person name="Zhu H."/>
        </authorList>
    </citation>
    <scope>NUCLEOTIDE SEQUENCE [LARGE SCALE GENOMIC DNA]</scope>
    <source>
        <strain evidence="11 12">NL03-T5-1</strain>
    </source>
</reference>
<evidence type="ECO:0000256" key="7">
    <source>
        <dbReference type="ARBA" id="ARBA00022989"/>
    </source>
</evidence>
<evidence type="ECO:0000256" key="2">
    <source>
        <dbReference type="ARBA" id="ARBA00009047"/>
    </source>
</evidence>
<feature type="transmembrane region" description="Helical" evidence="9">
    <location>
        <begin position="241"/>
        <end position="259"/>
    </location>
</feature>
<keyword evidence="5" id="KW-0762">Sugar transport</keyword>
<dbReference type="EMBL" id="JASKHM010000025">
    <property type="protein sequence ID" value="MEQ4486830.1"/>
    <property type="molecule type" value="Genomic_DNA"/>
</dbReference>
<comment type="subcellular location">
    <subcellularLocation>
        <location evidence="1 9">Cell membrane</location>
        <topology evidence="1 9">Multi-pass membrane protein</topology>
    </subcellularLocation>
</comment>
<feature type="transmembrane region" description="Helical" evidence="9">
    <location>
        <begin position="68"/>
        <end position="94"/>
    </location>
</feature>
<dbReference type="PROSITE" id="PS50928">
    <property type="entry name" value="ABC_TM1"/>
    <property type="match status" value="1"/>
</dbReference>
<feature type="transmembrane region" description="Helical" evidence="9">
    <location>
        <begin position="141"/>
        <end position="160"/>
    </location>
</feature>
<dbReference type="Proteomes" id="UP001493487">
    <property type="component" value="Unassembled WGS sequence"/>
</dbReference>
<protein>
    <submittedName>
        <fullName evidence="11">Carbohydrate ABC transporter permease</fullName>
    </submittedName>
</protein>
<dbReference type="InterPro" id="IPR000515">
    <property type="entry name" value="MetI-like"/>
</dbReference>
<dbReference type="PANTHER" id="PTHR32243">
    <property type="entry name" value="MALTOSE TRANSPORT SYSTEM PERMEASE-RELATED"/>
    <property type="match status" value="1"/>
</dbReference>
<dbReference type="SUPFAM" id="SSF161098">
    <property type="entry name" value="MetI-like"/>
    <property type="match status" value="1"/>
</dbReference>
<keyword evidence="8 9" id="KW-0472">Membrane</keyword>
<keyword evidence="3 9" id="KW-0813">Transport</keyword>
<keyword evidence="12" id="KW-1185">Reference proteome</keyword>
<feature type="transmembrane region" description="Helical" evidence="9">
    <location>
        <begin position="185"/>
        <end position="206"/>
    </location>
</feature>
<evidence type="ECO:0000313" key="11">
    <source>
        <dbReference type="EMBL" id="MEQ4486830.1"/>
    </source>
</evidence>
<keyword evidence="4" id="KW-1003">Cell membrane</keyword>